<dbReference type="Proteomes" id="UP000679307">
    <property type="component" value="Chromosome"/>
</dbReference>
<proteinExistence type="predicted"/>
<evidence type="ECO:0008006" key="3">
    <source>
        <dbReference type="Google" id="ProtNLM"/>
    </source>
</evidence>
<evidence type="ECO:0000313" key="1">
    <source>
        <dbReference type="EMBL" id="QVT78192.1"/>
    </source>
</evidence>
<keyword evidence="2" id="KW-1185">Reference proteome</keyword>
<dbReference type="RefSeq" id="WP_214057808.1">
    <property type="nucleotide sequence ID" value="NZ_BAAAHS010000170.1"/>
</dbReference>
<dbReference type="Gene3D" id="3.40.50.1820">
    <property type="entry name" value="alpha/beta hydrolase"/>
    <property type="match status" value="1"/>
</dbReference>
<dbReference type="InterPro" id="IPR029058">
    <property type="entry name" value="AB_hydrolase_fold"/>
</dbReference>
<reference evidence="1 2" key="1">
    <citation type="submission" date="2021-05" db="EMBL/GenBank/DDBJ databases">
        <title>Complete genome of Nocardioides aquaticus KCTC 9944T isolated from meromictic and hypersaline Ekho Lake, Antarctica.</title>
        <authorList>
            <person name="Hwang K."/>
            <person name="Kim K.M."/>
            <person name="Choe H."/>
        </authorList>
    </citation>
    <scope>NUCLEOTIDE SEQUENCE [LARGE SCALE GENOMIC DNA]</scope>
    <source>
        <strain evidence="1 2">KCTC 9944</strain>
    </source>
</reference>
<organism evidence="1 2">
    <name type="scientific">Nocardioides aquaticus</name>
    <dbReference type="NCBI Taxonomy" id="160826"/>
    <lineage>
        <taxon>Bacteria</taxon>
        <taxon>Bacillati</taxon>
        <taxon>Actinomycetota</taxon>
        <taxon>Actinomycetes</taxon>
        <taxon>Propionibacteriales</taxon>
        <taxon>Nocardioidaceae</taxon>
        <taxon>Nocardioides</taxon>
    </lineage>
</organism>
<dbReference type="EMBL" id="CP075371">
    <property type="protein sequence ID" value="QVT78192.1"/>
    <property type="molecule type" value="Genomic_DNA"/>
</dbReference>
<gene>
    <name evidence="1" type="ORF">ENKNEFLB_00565</name>
</gene>
<evidence type="ECO:0000313" key="2">
    <source>
        <dbReference type="Proteomes" id="UP000679307"/>
    </source>
</evidence>
<sequence>MRGRAVLLPGRAYAVSAPLLARAGEVLAADGWDVRPVHWDAPAPLPGSVAPAVAEGFVVRHLREATADLPPGRSGEVLVVAKSLGTRAASYAASRSWSAAWMTPLLTDPSCRAGIAANRAPQLLVGGAADPYWDRAVAAGLGRAATVEVLEVAGADHGLVLGDAGATAAALDRAGRTLAAFARRLQGAS</sequence>
<accession>A0ABX8ECK9</accession>
<protein>
    <recommendedName>
        <fullName evidence="3">Alpha/beta hydrolase</fullName>
    </recommendedName>
</protein>
<name>A0ABX8ECK9_9ACTN</name>
<dbReference type="SUPFAM" id="SSF53474">
    <property type="entry name" value="alpha/beta-Hydrolases"/>
    <property type="match status" value="1"/>
</dbReference>